<accession>A0A2W4D0X5</accession>
<evidence type="ECO:0000259" key="1">
    <source>
        <dbReference type="PROSITE" id="PS50943"/>
    </source>
</evidence>
<dbReference type="Gene3D" id="1.10.260.40">
    <property type="entry name" value="lambda repressor-like DNA-binding domains"/>
    <property type="match status" value="1"/>
</dbReference>
<dbReference type="InterPro" id="IPR001387">
    <property type="entry name" value="Cro/C1-type_HTH"/>
</dbReference>
<sequence>MGQSIIADRGVMGEHSRKPYHYTECGLDNVFLLNGFVIERMDDEDYVSVEKIDDLWKSIGLDLVTHQKFFAPKELRFLRGLMDLTQLELARLLRVEDQTVARWEKGKVRLPGTADIAIRALFLASPVAQPEGNAVLSHWLTTVRGLAETDAPRADTMVFARNAGGWEPQAMALAA</sequence>
<dbReference type="SUPFAM" id="SSF47413">
    <property type="entry name" value="lambda repressor-like DNA-binding domains"/>
    <property type="match status" value="1"/>
</dbReference>
<dbReference type="AlphaFoldDB" id="A0A2W4D0X5"/>
<gene>
    <name evidence="2" type="ORF">CPY51_02445</name>
</gene>
<dbReference type="RefSeq" id="WP_111158438.1">
    <property type="nucleotide sequence ID" value="NZ_PCDP01000001.1"/>
</dbReference>
<feature type="domain" description="HTH cro/C1-type" evidence="1">
    <location>
        <begin position="75"/>
        <end position="107"/>
    </location>
</feature>
<proteinExistence type="predicted"/>
<dbReference type="PROSITE" id="PS50943">
    <property type="entry name" value="HTH_CROC1"/>
    <property type="match status" value="1"/>
</dbReference>
<comment type="caution">
    <text evidence="2">The sequence shown here is derived from an EMBL/GenBank/DDBJ whole genome shotgun (WGS) entry which is preliminary data.</text>
</comment>
<name>A0A2W4D0X5_9HYPH</name>
<organism evidence="2 3">
    <name type="scientific">Rhizobium tubonense</name>
    <dbReference type="NCBI Taxonomy" id="484088"/>
    <lineage>
        <taxon>Bacteria</taxon>
        <taxon>Pseudomonadati</taxon>
        <taxon>Pseudomonadota</taxon>
        <taxon>Alphaproteobacteria</taxon>
        <taxon>Hyphomicrobiales</taxon>
        <taxon>Rhizobiaceae</taxon>
        <taxon>Rhizobium/Agrobacterium group</taxon>
        <taxon>Rhizobium</taxon>
    </lineage>
</organism>
<dbReference type="InterPro" id="IPR010982">
    <property type="entry name" value="Lambda_DNA-bd_dom_sf"/>
</dbReference>
<dbReference type="OrthoDB" id="7365244at2"/>
<reference evidence="2 3" key="1">
    <citation type="journal article" date="2018" name="Sci. Rep.">
        <title>Rhizobium tumorigenes sp. nov., a novel plant tumorigenic bacterium isolated from cane gall tumors on thornless blackberry.</title>
        <authorList>
            <person name="Kuzmanovi N."/>
            <person name="Smalla K."/>
            <person name="Gronow S."/>
            <person name="PuBawska J."/>
        </authorList>
    </citation>
    <scope>NUCLEOTIDE SEQUENCE [LARGE SCALE GENOMIC DNA]</scope>
    <source>
        <strain evidence="2 3">CCBAU 85046</strain>
    </source>
</reference>
<evidence type="ECO:0000313" key="3">
    <source>
        <dbReference type="Proteomes" id="UP000248925"/>
    </source>
</evidence>
<keyword evidence="3" id="KW-1185">Reference proteome</keyword>
<dbReference type="EMBL" id="PCDP01000001">
    <property type="protein sequence ID" value="PZM17111.1"/>
    <property type="molecule type" value="Genomic_DNA"/>
</dbReference>
<protein>
    <submittedName>
        <fullName evidence="2">Transcriptional regulator</fullName>
    </submittedName>
</protein>
<dbReference type="Proteomes" id="UP000248925">
    <property type="component" value="Unassembled WGS sequence"/>
</dbReference>
<evidence type="ECO:0000313" key="2">
    <source>
        <dbReference type="EMBL" id="PZM17111.1"/>
    </source>
</evidence>
<dbReference type="GO" id="GO:0003677">
    <property type="term" value="F:DNA binding"/>
    <property type="evidence" value="ECO:0007669"/>
    <property type="project" value="InterPro"/>
</dbReference>
<dbReference type="Pfam" id="PF01381">
    <property type="entry name" value="HTH_3"/>
    <property type="match status" value="1"/>
</dbReference>
<dbReference type="CDD" id="cd00093">
    <property type="entry name" value="HTH_XRE"/>
    <property type="match status" value="1"/>
</dbReference>